<comment type="caution">
    <text evidence="2">The sequence shown here is derived from an EMBL/GenBank/DDBJ whole genome shotgun (WGS) entry which is preliminary data.</text>
</comment>
<evidence type="ECO:0000313" key="3">
    <source>
        <dbReference type="Proteomes" id="UP001596043"/>
    </source>
</evidence>
<evidence type="ECO:0000313" key="2">
    <source>
        <dbReference type="EMBL" id="MFC4635604.1"/>
    </source>
</evidence>
<feature type="transmembrane region" description="Helical" evidence="1">
    <location>
        <begin position="39"/>
        <end position="59"/>
    </location>
</feature>
<feature type="transmembrane region" description="Helical" evidence="1">
    <location>
        <begin position="12"/>
        <end position="33"/>
    </location>
</feature>
<feature type="transmembrane region" description="Helical" evidence="1">
    <location>
        <begin position="142"/>
        <end position="168"/>
    </location>
</feature>
<feature type="transmembrane region" description="Helical" evidence="1">
    <location>
        <begin position="80"/>
        <end position="101"/>
    </location>
</feature>
<protein>
    <submittedName>
        <fullName evidence="2">DUF4199 domain-containing protein</fullName>
    </submittedName>
</protein>
<organism evidence="2 3">
    <name type="scientific">Dokdonia ponticola</name>
    <dbReference type="NCBI Taxonomy" id="2041041"/>
    <lineage>
        <taxon>Bacteria</taxon>
        <taxon>Pseudomonadati</taxon>
        <taxon>Bacteroidota</taxon>
        <taxon>Flavobacteriia</taxon>
        <taxon>Flavobacteriales</taxon>
        <taxon>Flavobacteriaceae</taxon>
        <taxon>Dokdonia</taxon>
    </lineage>
</organism>
<keyword evidence="1" id="KW-0812">Transmembrane</keyword>
<proteinExistence type="predicted"/>
<keyword evidence="1" id="KW-0472">Membrane</keyword>
<dbReference type="RefSeq" id="WP_379980992.1">
    <property type="nucleotide sequence ID" value="NZ_JBHSFV010000011.1"/>
</dbReference>
<accession>A0ABV9I0D1</accession>
<sequence length="175" mass="19231">MEQIKGSAKKIMINYGLLLGVISVLLNVILYATNNHIQPHWSVNLIGFLIFIIVMVTALKSFKKDNGGFMKLGEAIKIGLGVALISTLIGVVYTYVLVNFLEPTYFEQLMSIQRDTMIESNPNMTQEQIDQSMGIAEKFSGAGIIITFQIIGGLFFGFIISLIAGLVLKKDNPAV</sequence>
<evidence type="ECO:0000256" key="1">
    <source>
        <dbReference type="SAM" id="Phobius"/>
    </source>
</evidence>
<dbReference type="EMBL" id="JBHSFV010000011">
    <property type="protein sequence ID" value="MFC4635604.1"/>
    <property type="molecule type" value="Genomic_DNA"/>
</dbReference>
<keyword evidence="3" id="KW-1185">Reference proteome</keyword>
<dbReference type="InterPro" id="IPR025250">
    <property type="entry name" value="DUF4199"/>
</dbReference>
<dbReference type="Pfam" id="PF13858">
    <property type="entry name" value="DUF4199"/>
    <property type="match status" value="1"/>
</dbReference>
<keyword evidence="1" id="KW-1133">Transmembrane helix</keyword>
<dbReference type="Proteomes" id="UP001596043">
    <property type="component" value="Unassembled WGS sequence"/>
</dbReference>
<gene>
    <name evidence="2" type="ORF">ACFO3O_16960</name>
</gene>
<reference evidence="3" key="1">
    <citation type="journal article" date="2019" name="Int. J. Syst. Evol. Microbiol.">
        <title>The Global Catalogue of Microorganisms (GCM) 10K type strain sequencing project: providing services to taxonomists for standard genome sequencing and annotation.</title>
        <authorList>
            <consortium name="The Broad Institute Genomics Platform"/>
            <consortium name="The Broad Institute Genome Sequencing Center for Infectious Disease"/>
            <person name="Wu L."/>
            <person name="Ma J."/>
        </authorList>
    </citation>
    <scope>NUCLEOTIDE SEQUENCE [LARGE SCALE GENOMIC DNA]</scope>
    <source>
        <strain evidence="3">YJ-61-S</strain>
    </source>
</reference>
<name>A0ABV9I0D1_9FLAO</name>